<dbReference type="Proteomes" id="UP000177811">
    <property type="component" value="Unassembled WGS sequence"/>
</dbReference>
<name>A0A1G2KPQ8_9BACT</name>
<protein>
    <submittedName>
        <fullName evidence="1">Uncharacterized protein</fullName>
    </submittedName>
</protein>
<dbReference type="AlphaFoldDB" id="A0A1G2KPQ8"/>
<organism evidence="1 2">
    <name type="scientific">Candidatus Sungbacteria bacterium RIFCSPHIGHO2_02_FULL_51_29</name>
    <dbReference type="NCBI Taxonomy" id="1802273"/>
    <lineage>
        <taxon>Bacteria</taxon>
        <taxon>Candidatus Sungiibacteriota</taxon>
    </lineage>
</organism>
<evidence type="ECO:0000313" key="1">
    <source>
        <dbReference type="EMBL" id="OHA01373.1"/>
    </source>
</evidence>
<dbReference type="EMBL" id="MHQL01000064">
    <property type="protein sequence ID" value="OHA01373.1"/>
    <property type="molecule type" value="Genomic_DNA"/>
</dbReference>
<reference evidence="1 2" key="1">
    <citation type="journal article" date="2016" name="Nat. Commun.">
        <title>Thousands of microbial genomes shed light on interconnected biogeochemical processes in an aquifer system.</title>
        <authorList>
            <person name="Anantharaman K."/>
            <person name="Brown C.T."/>
            <person name="Hug L.A."/>
            <person name="Sharon I."/>
            <person name="Castelle C.J."/>
            <person name="Probst A.J."/>
            <person name="Thomas B.C."/>
            <person name="Singh A."/>
            <person name="Wilkins M.J."/>
            <person name="Karaoz U."/>
            <person name="Brodie E.L."/>
            <person name="Williams K.H."/>
            <person name="Hubbard S.S."/>
            <person name="Banfield J.F."/>
        </authorList>
    </citation>
    <scope>NUCLEOTIDE SEQUENCE [LARGE SCALE GENOMIC DNA]</scope>
</reference>
<comment type="caution">
    <text evidence="1">The sequence shown here is derived from an EMBL/GenBank/DDBJ whole genome shotgun (WGS) entry which is preliminary data.</text>
</comment>
<proteinExistence type="predicted"/>
<gene>
    <name evidence="1" type="ORF">A3C16_00915</name>
</gene>
<accession>A0A1G2KPQ8</accession>
<evidence type="ECO:0000313" key="2">
    <source>
        <dbReference type="Proteomes" id="UP000177811"/>
    </source>
</evidence>
<sequence>MASEPDIIGWGRGSITGYDAKEFRTSLTRAFKDGRADFVVLDNNMRGQKFLAACVAWAVDRGWLYNDSSAGDEQCKVFSFRMTKAGKRALLG</sequence>